<evidence type="ECO:0000256" key="2">
    <source>
        <dbReference type="ARBA" id="ARBA00023125"/>
    </source>
</evidence>
<evidence type="ECO:0000313" key="7">
    <source>
        <dbReference type="Proteomes" id="UP000001822"/>
    </source>
</evidence>
<dbReference type="OrthoDB" id="1894615at2"/>
<dbReference type="InterPro" id="IPR036244">
    <property type="entry name" value="TipA-like_antibiotic-bd"/>
</dbReference>
<evidence type="ECO:0000256" key="4">
    <source>
        <dbReference type="ARBA" id="ARBA00023163"/>
    </source>
</evidence>
<protein>
    <submittedName>
        <fullName evidence="6">Transcriptional regulator, MerR family</fullName>
    </submittedName>
</protein>
<dbReference type="CDD" id="cd01106">
    <property type="entry name" value="HTH_TipAL-Mta"/>
    <property type="match status" value="1"/>
</dbReference>
<evidence type="ECO:0000313" key="6">
    <source>
        <dbReference type="EMBL" id="ABG59570.1"/>
    </source>
</evidence>
<keyword evidence="7" id="KW-1185">Reference proteome</keyword>
<feature type="domain" description="HTH merR-type" evidence="5">
    <location>
        <begin position="3"/>
        <end position="72"/>
    </location>
</feature>
<reference evidence="6 7" key="1">
    <citation type="journal article" date="2007" name="Appl. Environ. Microbiol.">
        <title>Genome sequence of the cellulolytic gliding bacterium Cytophaga hutchinsonii.</title>
        <authorList>
            <person name="Xie G."/>
            <person name="Bruce D.C."/>
            <person name="Challacombe J.F."/>
            <person name="Chertkov O."/>
            <person name="Detter J.C."/>
            <person name="Gilna P."/>
            <person name="Han C.S."/>
            <person name="Lucas S."/>
            <person name="Misra M."/>
            <person name="Myers G.L."/>
            <person name="Richardson P."/>
            <person name="Tapia R."/>
            <person name="Thayer N."/>
            <person name="Thompson L.S."/>
            <person name="Brettin T.S."/>
            <person name="Henrissat B."/>
            <person name="Wilson D.B."/>
            <person name="McBride M.J."/>
        </authorList>
    </citation>
    <scope>NUCLEOTIDE SEQUENCE [LARGE SCALE GENOMIC DNA]</scope>
    <source>
        <strain evidence="7">ATCC 33406 / DSM 1761 / CIP 103989 / NBRC 15051 / NCIMB 9469 / D465</strain>
    </source>
</reference>
<dbReference type="InterPro" id="IPR000551">
    <property type="entry name" value="MerR-type_HTH_dom"/>
</dbReference>
<dbReference type="InterPro" id="IPR012925">
    <property type="entry name" value="TipAS_dom"/>
</dbReference>
<keyword evidence="2" id="KW-0238">DNA-binding</keyword>
<dbReference type="Pfam" id="PF00376">
    <property type="entry name" value="MerR"/>
    <property type="match status" value="1"/>
</dbReference>
<dbReference type="AlphaFoldDB" id="A0A6N4ST26"/>
<dbReference type="PRINTS" id="PR00040">
    <property type="entry name" value="HTHMERR"/>
</dbReference>
<dbReference type="PANTHER" id="PTHR30204:SF90">
    <property type="entry name" value="HTH-TYPE TRANSCRIPTIONAL ACTIVATOR MTA"/>
    <property type="match status" value="1"/>
</dbReference>
<dbReference type="InterPro" id="IPR009061">
    <property type="entry name" value="DNA-bd_dom_put_sf"/>
</dbReference>
<dbReference type="EMBL" id="CP000383">
    <property type="protein sequence ID" value="ABG59570.1"/>
    <property type="molecule type" value="Genomic_DNA"/>
</dbReference>
<sequence>MIHYSVKKLAQISGVSIRTLHHYDKIGLLKPSVRTEARYRMYGEPELIRLQQILFYKELDFSLQKIAAIMDDPDFNTIDALESHRILMQSRADRISQLLTTIDKTILKLKGKIMLTDKELYAGLSTEKTESYRTHISDAYGADTLQRSENSLKQLGKSAFVQLKKDFADLYTKLAAQRKENPESVQVQELIAEHYKIIRMFWGTAGTEDAQYNTYKGLGELYVSNPLYAQVDGKPDEAFARFMKASMYFFVASKLNQS</sequence>
<gene>
    <name evidence="6" type="primary">mta</name>
    <name evidence="6" type="ordered locus">CHU_2309</name>
</gene>
<dbReference type="SUPFAM" id="SSF46955">
    <property type="entry name" value="Putative DNA-binding domain"/>
    <property type="match status" value="1"/>
</dbReference>
<keyword evidence="1" id="KW-0805">Transcription regulation</keyword>
<evidence type="ECO:0000259" key="5">
    <source>
        <dbReference type="PROSITE" id="PS50937"/>
    </source>
</evidence>
<dbReference type="PROSITE" id="PS50937">
    <property type="entry name" value="HTH_MERR_2"/>
    <property type="match status" value="1"/>
</dbReference>
<dbReference type="Gene3D" id="1.10.1660.10">
    <property type="match status" value="1"/>
</dbReference>
<dbReference type="InterPro" id="IPR047057">
    <property type="entry name" value="MerR_fam"/>
</dbReference>
<dbReference type="SUPFAM" id="SSF89082">
    <property type="entry name" value="Antibiotic binding domain of TipA-like multidrug resistance regulators"/>
    <property type="match status" value="1"/>
</dbReference>
<evidence type="ECO:0000256" key="3">
    <source>
        <dbReference type="ARBA" id="ARBA00023159"/>
    </source>
</evidence>
<name>A0A6N4ST26_CYTH3</name>
<accession>A0A6N4ST26</accession>
<dbReference type="Pfam" id="PF07739">
    <property type="entry name" value="TipAS"/>
    <property type="match status" value="1"/>
</dbReference>
<dbReference type="Gene3D" id="1.10.490.50">
    <property type="entry name" value="Antibiotic binding domain of TipA-like multidrug resistance regulators"/>
    <property type="match status" value="1"/>
</dbReference>
<dbReference type="Proteomes" id="UP000001822">
    <property type="component" value="Chromosome"/>
</dbReference>
<proteinExistence type="predicted"/>
<evidence type="ECO:0000256" key="1">
    <source>
        <dbReference type="ARBA" id="ARBA00023015"/>
    </source>
</evidence>
<keyword evidence="3" id="KW-0010">Activator</keyword>
<dbReference type="GO" id="GO:0003677">
    <property type="term" value="F:DNA binding"/>
    <property type="evidence" value="ECO:0007669"/>
    <property type="project" value="UniProtKB-KW"/>
</dbReference>
<dbReference type="PANTHER" id="PTHR30204">
    <property type="entry name" value="REDOX-CYCLING DRUG-SENSING TRANSCRIPTIONAL ACTIVATOR SOXR"/>
    <property type="match status" value="1"/>
</dbReference>
<dbReference type="RefSeq" id="WP_011585686.1">
    <property type="nucleotide sequence ID" value="NC_008255.1"/>
</dbReference>
<organism evidence="6 7">
    <name type="scientific">Cytophaga hutchinsonii (strain ATCC 33406 / DSM 1761 / CIP 103989 / NBRC 15051 / NCIMB 9469 / D465)</name>
    <dbReference type="NCBI Taxonomy" id="269798"/>
    <lineage>
        <taxon>Bacteria</taxon>
        <taxon>Pseudomonadati</taxon>
        <taxon>Bacteroidota</taxon>
        <taxon>Cytophagia</taxon>
        <taxon>Cytophagales</taxon>
        <taxon>Cytophagaceae</taxon>
        <taxon>Cytophaga</taxon>
    </lineage>
</organism>
<keyword evidence="4" id="KW-0804">Transcription</keyword>
<dbReference type="GO" id="GO:0003700">
    <property type="term" value="F:DNA-binding transcription factor activity"/>
    <property type="evidence" value="ECO:0007669"/>
    <property type="project" value="InterPro"/>
</dbReference>
<dbReference type="SMART" id="SM00422">
    <property type="entry name" value="HTH_MERR"/>
    <property type="match status" value="1"/>
</dbReference>
<dbReference type="KEGG" id="chu:CHU_2309"/>